<dbReference type="EMBL" id="HE650824">
    <property type="protein sequence ID" value="CCF57941.1"/>
    <property type="molecule type" value="Genomic_DNA"/>
</dbReference>
<dbReference type="KEGG" id="kaf:KAFR_0D02930"/>
<keyword evidence="3" id="KW-0496">Mitochondrion</keyword>
<dbReference type="eggNOG" id="KOG4624">
    <property type="taxonomic scope" value="Eukaryota"/>
</dbReference>
<dbReference type="RefSeq" id="XP_003957076.1">
    <property type="nucleotide sequence ID" value="XM_003957027.1"/>
</dbReference>
<dbReference type="STRING" id="1071382.H2AU91"/>
<name>H2AU91_KAZAF</name>
<dbReference type="GeneID" id="13885899"/>
<dbReference type="AlphaFoldDB" id="H2AU91"/>
<dbReference type="FunCoup" id="H2AU91">
    <property type="interactions" value="54"/>
</dbReference>
<dbReference type="Proteomes" id="UP000005220">
    <property type="component" value="Chromosome 4"/>
</dbReference>
<sequence length="113" mass="13344">MSEGVERSTDASKHRTRLPLWALSPREEQKARSNLKDYTYEQCHDYVEAMANCAREHGIKVFPACDVQRQKMKDCLLFYQLDDKYLDHQRDLIILQKIEKLESQLNKKKEGSL</sequence>
<dbReference type="InParanoid" id="H2AU91"/>
<comment type="function">
    <text evidence="3">Required for mitochondrial cytochrome c oxidase (COX) assembly and respiration.</text>
</comment>
<dbReference type="InterPro" id="IPR013892">
    <property type="entry name" value="Cyt_c_biogenesis_Cmc1-like"/>
</dbReference>
<gene>
    <name evidence="4" type="primary">KAFR0D02930</name>
    <name evidence="4" type="ORF">KAFR_0D02930</name>
</gene>
<keyword evidence="5" id="KW-1185">Reference proteome</keyword>
<evidence type="ECO:0000256" key="2">
    <source>
        <dbReference type="ARBA" id="ARBA00023157"/>
    </source>
</evidence>
<protein>
    <recommendedName>
        <fullName evidence="3">COX assembly mitochondrial protein</fullName>
    </recommendedName>
</protein>
<dbReference type="Pfam" id="PF08583">
    <property type="entry name" value="Cmc1"/>
    <property type="match status" value="1"/>
</dbReference>
<keyword evidence="2" id="KW-1015">Disulfide bond</keyword>
<dbReference type="OrthoDB" id="6224010at2759"/>
<dbReference type="GO" id="GO:0005507">
    <property type="term" value="F:copper ion binding"/>
    <property type="evidence" value="ECO:0007669"/>
    <property type="project" value="EnsemblFungi"/>
</dbReference>
<evidence type="ECO:0000313" key="5">
    <source>
        <dbReference type="Proteomes" id="UP000005220"/>
    </source>
</evidence>
<keyword evidence="3" id="KW-0999">Mitochondrion inner membrane</keyword>
<dbReference type="PROSITE" id="PS51808">
    <property type="entry name" value="CHCH"/>
    <property type="match status" value="1"/>
</dbReference>
<dbReference type="GO" id="GO:0005758">
    <property type="term" value="C:mitochondrial intermembrane space"/>
    <property type="evidence" value="ECO:0007669"/>
    <property type="project" value="EnsemblFungi"/>
</dbReference>
<reference evidence="4 5" key="1">
    <citation type="journal article" date="2011" name="Proc. Natl. Acad. Sci. U.S.A.">
        <title>Evolutionary erosion of yeast sex chromosomes by mating-type switching accidents.</title>
        <authorList>
            <person name="Gordon J.L."/>
            <person name="Armisen D."/>
            <person name="Proux-Wera E."/>
            <person name="Oheigeartaigh S.S."/>
            <person name="Byrne K.P."/>
            <person name="Wolfe K.H."/>
        </authorList>
    </citation>
    <scope>NUCLEOTIDE SEQUENCE [LARGE SCALE GENOMIC DNA]</scope>
    <source>
        <strain evidence="5">ATCC 22294 / BCRC 22015 / CBS 2517 / CECT 1963 / NBRC 1671 / NRRL Y-8276</strain>
    </source>
</reference>
<evidence type="ECO:0000256" key="1">
    <source>
        <dbReference type="ARBA" id="ARBA00007347"/>
    </source>
</evidence>
<proteinExistence type="inferred from homology"/>
<evidence type="ECO:0000313" key="4">
    <source>
        <dbReference type="EMBL" id="CCF57941.1"/>
    </source>
</evidence>
<accession>H2AU91</accession>
<keyword evidence="3" id="KW-0472">Membrane</keyword>
<dbReference type="HOGENOM" id="CLU_147575_0_0_1"/>
<dbReference type="GO" id="GO:0033617">
    <property type="term" value="P:mitochondrial respiratory chain complex IV assembly"/>
    <property type="evidence" value="ECO:0007669"/>
    <property type="project" value="EnsemblFungi"/>
</dbReference>
<comment type="similarity">
    <text evidence="1 3">Belongs to the CMC family.</text>
</comment>
<keyword evidence="3" id="KW-0143">Chaperone</keyword>
<comment type="subcellular location">
    <subcellularLocation>
        <location evidence="3">Mitochondrion inner membrane</location>
    </subcellularLocation>
</comment>
<organism evidence="4 5">
    <name type="scientific">Kazachstania africana (strain ATCC 22294 / BCRC 22015 / CBS 2517 / CECT 1963 / NBRC 1671 / NRRL Y-8276)</name>
    <name type="common">Yeast</name>
    <name type="synonym">Kluyveromyces africanus</name>
    <dbReference type="NCBI Taxonomy" id="1071382"/>
    <lineage>
        <taxon>Eukaryota</taxon>
        <taxon>Fungi</taxon>
        <taxon>Dikarya</taxon>
        <taxon>Ascomycota</taxon>
        <taxon>Saccharomycotina</taxon>
        <taxon>Saccharomycetes</taxon>
        <taxon>Saccharomycetales</taxon>
        <taxon>Saccharomycetaceae</taxon>
        <taxon>Kazachstania</taxon>
    </lineage>
</organism>
<dbReference type="GO" id="GO:0005743">
    <property type="term" value="C:mitochondrial inner membrane"/>
    <property type="evidence" value="ECO:0007669"/>
    <property type="project" value="UniProtKB-SubCell"/>
</dbReference>
<evidence type="ECO:0000256" key="3">
    <source>
        <dbReference type="RuleBase" id="RU364104"/>
    </source>
</evidence>